<evidence type="ECO:0000259" key="16">
    <source>
        <dbReference type="Pfam" id="PF07715"/>
    </source>
</evidence>
<keyword evidence="7" id="KW-0408">Iron</keyword>
<evidence type="ECO:0000259" key="15">
    <source>
        <dbReference type="Pfam" id="PF00593"/>
    </source>
</evidence>
<evidence type="ECO:0000256" key="2">
    <source>
        <dbReference type="ARBA" id="ARBA00022448"/>
    </source>
</evidence>
<keyword evidence="4" id="KW-0410">Iron transport</keyword>
<keyword evidence="5 12" id="KW-0812">Transmembrane</keyword>
<feature type="short sequence motif" description="TonB C-terminal box" evidence="13">
    <location>
        <begin position="701"/>
        <end position="718"/>
    </location>
</feature>
<dbReference type="PROSITE" id="PS01156">
    <property type="entry name" value="TONB_DEPENDENT_REC_2"/>
    <property type="match status" value="1"/>
</dbReference>
<evidence type="ECO:0000256" key="3">
    <source>
        <dbReference type="ARBA" id="ARBA00022452"/>
    </source>
</evidence>
<evidence type="ECO:0000313" key="18">
    <source>
        <dbReference type="Proteomes" id="UP000291338"/>
    </source>
</evidence>
<evidence type="ECO:0000256" key="10">
    <source>
        <dbReference type="ARBA" id="ARBA00023136"/>
    </source>
</evidence>
<dbReference type="InterPro" id="IPR036942">
    <property type="entry name" value="Beta-barrel_TonB_sf"/>
</dbReference>
<keyword evidence="17" id="KW-0675">Receptor</keyword>
<dbReference type="SUPFAM" id="SSF56935">
    <property type="entry name" value="Porins"/>
    <property type="match status" value="1"/>
</dbReference>
<proteinExistence type="inferred from homology"/>
<dbReference type="GO" id="GO:0009279">
    <property type="term" value="C:cell outer membrane"/>
    <property type="evidence" value="ECO:0007669"/>
    <property type="project" value="UniProtKB-SubCell"/>
</dbReference>
<dbReference type="PROSITE" id="PS52016">
    <property type="entry name" value="TONB_DEPENDENT_REC_3"/>
    <property type="match status" value="1"/>
</dbReference>
<name>A0A4Q7IHF9_9GAMM</name>
<evidence type="ECO:0000256" key="11">
    <source>
        <dbReference type="ARBA" id="ARBA00023237"/>
    </source>
</evidence>
<keyword evidence="9 14" id="KW-0798">TonB box</keyword>
<evidence type="ECO:0000256" key="1">
    <source>
        <dbReference type="ARBA" id="ARBA00004571"/>
    </source>
</evidence>
<dbReference type="RefSeq" id="WP_130257096.1">
    <property type="nucleotide sequence ID" value="NZ_PPSX01000096.1"/>
</dbReference>
<evidence type="ECO:0000256" key="4">
    <source>
        <dbReference type="ARBA" id="ARBA00022496"/>
    </source>
</evidence>
<dbReference type="Gene3D" id="2.40.170.20">
    <property type="entry name" value="TonB-dependent receptor, beta-barrel domain"/>
    <property type="match status" value="1"/>
</dbReference>
<dbReference type="AlphaFoldDB" id="A0A4Q7IHF9"/>
<comment type="caution">
    <text evidence="17">The sequence shown here is derived from an EMBL/GenBank/DDBJ whole genome shotgun (WGS) entry which is preliminary data.</text>
</comment>
<gene>
    <name evidence="17" type="ORF">C1E23_19200</name>
</gene>
<dbReference type="EMBL" id="PPSX01000096">
    <property type="protein sequence ID" value="RZQ51494.1"/>
    <property type="molecule type" value="Genomic_DNA"/>
</dbReference>
<dbReference type="InterPro" id="IPR039426">
    <property type="entry name" value="TonB-dep_rcpt-like"/>
</dbReference>
<sequence length="718" mass="80353">MSFPHLPVPASRNSTWPKSKIAKSIFAILSYSAMFSATHLATADEVEIEQVDLERILVTSEKRTANIMEVASSVSALFGQELVDSEVNSITDLSHLIPSLHVFSWGGRRDSNVFIRGIGPGLFTEPTIGFYVDGVNYGNNSIFDLELVDIERVEILRGPQGTLYGGNSLSGVINIVTKQPDEMSEFKAALSYDEFNSKRLKLAMSSPLNEDNLFLGFSVSAHHSNGHIKNVHLNKDFGARNDVSARANLRWLVNDNIEAKFVADFERFKGDSYAMGPLEQIKENPDQVQHDFEGIDDRDSLGLSATIDVNGENVDFISITSWRDWENDNSADQDTGHMAGYEFTSSTKEEFDQFSQDFRWSSKGNSAFYWLTGLYAYKSETTSNTHNFQDFSAFGMGGAISDYSITTKDDSALAAFGQIDYSLTEQITLTSGARLHKEKRKAYLDLDFYSQGTIVEYSGDKSFSEVLPKIALSYQTKNDDLIYGSYSKGYRAGGFDTLYPNQSKPTFEPEYSHNYELGYKALLLDNSLSLSLAAFYIQLKEQQVQQLLQNATIITDNAGKSESQGIELESRFKINTDWSLLFSTSYIAAKYKEYNSINFATFMPEDYSDNDLPNTPKLSANLSINHRGDLGNNLTLLAQIDNIYMGEHYFDAANTMKQPAYHLLNVKIGIEAQSWYTHLWVKNALDEYYSKVEFNFGFGVSTEAGNPRTIGITVGTSF</sequence>
<accession>A0A4Q7IHF9</accession>
<evidence type="ECO:0000256" key="13">
    <source>
        <dbReference type="PROSITE-ProRule" id="PRU10144"/>
    </source>
</evidence>
<keyword evidence="10 12" id="KW-0472">Membrane</keyword>
<dbReference type="InterPro" id="IPR000531">
    <property type="entry name" value="Beta-barrel_TonB"/>
</dbReference>
<evidence type="ECO:0000256" key="6">
    <source>
        <dbReference type="ARBA" id="ARBA00022729"/>
    </source>
</evidence>
<protein>
    <submittedName>
        <fullName evidence="17">TonB-dependent receptor</fullName>
    </submittedName>
</protein>
<dbReference type="CDD" id="cd01347">
    <property type="entry name" value="ligand_gated_channel"/>
    <property type="match status" value="1"/>
</dbReference>
<evidence type="ECO:0000256" key="8">
    <source>
        <dbReference type="ARBA" id="ARBA00023065"/>
    </source>
</evidence>
<feature type="domain" description="TonB-dependent receptor-like beta-barrel" evidence="15">
    <location>
        <begin position="266"/>
        <end position="670"/>
    </location>
</feature>
<evidence type="ECO:0000313" key="17">
    <source>
        <dbReference type="EMBL" id="RZQ51494.1"/>
    </source>
</evidence>
<keyword evidence="3 12" id="KW-1134">Transmembrane beta strand</keyword>
<keyword evidence="6" id="KW-0732">Signal</keyword>
<organism evidence="17 18">
    <name type="scientific">Pseudoalteromonas phenolica</name>
    <dbReference type="NCBI Taxonomy" id="161398"/>
    <lineage>
        <taxon>Bacteria</taxon>
        <taxon>Pseudomonadati</taxon>
        <taxon>Pseudomonadota</taxon>
        <taxon>Gammaproteobacteria</taxon>
        <taxon>Alteromonadales</taxon>
        <taxon>Pseudoalteromonadaceae</taxon>
        <taxon>Pseudoalteromonas</taxon>
    </lineage>
</organism>
<reference evidence="17 18" key="1">
    <citation type="submission" date="2018-01" db="EMBL/GenBank/DDBJ databases">
        <title>Co-occurrence of chitin degradation, pigmentation and bioactivity in marine Pseudoalteromonas.</title>
        <authorList>
            <person name="Paulsen S."/>
            <person name="Gram L."/>
            <person name="Machado H."/>
        </authorList>
    </citation>
    <scope>NUCLEOTIDE SEQUENCE [LARGE SCALE GENOMIC DNA]</scope>
    <source>
        <strain evidence="17 18">S3898</strain>
    </source>
</reference>
<evidence type="ECO:0000256" key="5">
    <source>
        <dbReference type="ARBA" id="ARBA00022692"/>
    </source>
</evidence>
<keyword evidence="8" id="KW-0406">Ion transport</keyword>
<evidence type="ECO:0000256" key="12">
    <source>
        <dbReference type="PROSITE-ProRule" id="PRU01360"/>
    </source>
</evidence>
<keyword evidence="2 12" id="KW-0813">Transport</keyword>
<evidence type="ECO:0000256" key="9">
    <source>
        <dbReference type="ARBA" id="ARBA00023077"/>
    </source>
</evidence>
<dbReference type="GO" id="GO:0006826">
    <property type="term" value="P:iron ion transport"/>
    <property type="evidence" value="ECO:0007669"/>
    <property type="project" value="UniProtKB-KW"/>
</dbReference>
<comment type="similarity">
    <text evidence="12 14">Belongs to the TonB-dependent receptor family.</text>
</comment>
<dbReference type="PANTHER" id="PTHR32552">
    <property type="entry name" value="FERRICHROME IRON RECEPTOR-RELATED"/>
    <property type="match status" value="1"/>
</dbReference>
<evidence type="ECO:0000256" key="7">
    <source>
        <dbReference type="ARBA" id="ARBA00023004"/>
    </source>
</evidence>
<dbReference type="PANTHER" id="PTHR32552:SF81">
    <property type="entry name" value="TONB-DEPENDENT OUTER MEMBRANE RECEPTOR"/>
    <property type="match status" value="1"/>
</dbReference>
<dbReference type="Pfam" id="PF07715">
    <property type="entry name" value="Plug"/>
    <property type="match status" value="1"/>
</dbReference>
<comment type="subcellular location">
    <subcellularLocation>
        <location evidence="1 12">Cell outer membrane</location>
        <topology evidence="1 12">Multi-pass membrane protein</topology>
    </subcellularLocation>
</comment>
<dbReference type="Pfam" id="PF00593">
    <property type="entry name" value="TonB_dep_Rec_b-barrel"/>
    <property type="match status" value="1"/>
</dbReference>
<feature type="domain" description="TonB-dependent receptor plug" evidence="16">
    <location>
        <begin position="67"/>
        <end position="172"/>
    </location>
</feature>
<dbReference type="InterPro" id="IPR012910">
    <property type="entry name" value="Plug_dom"/>
</dbReference>
<dbReference type="Proteomes" id="UP000291338">
    <property type="component" value="Unassembled WGS sequence"/>
</dbReference>
<dbReference type="InterPro" id="IPR010917">
    <property type="entry name" value="TonB_rcpt_CS"/>
</dbReference>
<evidence type="ECO:0000256" key="14">
    <source>
        <dbReference type="RuleBase" id="RU003357"/>
    </source>
</evidence>
<keyword evidence="11 12" id="KW-0998">Cell outer membrane</keyword>